<feature type="compositionally biased region" description="Basic and acidic residues" evidence="1">
    <location>
        <begin position="153"/>
        <end position="181"/>
    </location>
</feature>
<feature type="compositionally biased region" description="Basic and acidic residues" evidence="1">
    <location>
        <begin position="14"/>
        <end position="29"/>
    </location>
</feature>
<feature type="region of interest" description="Disordered" evidence="1">
    <location>
        <begin position="1"/>
        <end position="47"/>
    </location>
</feature>
<evidence type="ECO:0000313" key="2">
    <source>
        <dbReference type="EMBL" id="MEP0946530.1"/>
    </source>
</evidence>
<dbReference type="Proteomes" id="UP001482513">
    <property type="component" value="Unassembled WGS sequence"/>
</dbReference>
<evidence type="ECO:0000313" key="3">
    <source>
        <dbReference type="Proteomes" id="UP001482513"/>
    </source>
</evidence>
<feature type="region of interest" description="Disordered" evidence="1">
    <location>
        <begin position="153"/>
        <end position="189"/>
    </location>
</feature>
<name>A0ABV0K174_9CYAN</name>
<gene>
    <name evidence="2" type="ORF">NC992_06575</name>
</gene>
<dbReference type="EMBL" id="JAMPKX010000002">
    <property type="protein sequence ID" value="MEP0946530.1"/>
    <property type="molecule type" value="Genomic_DNA"/>
</dbReference>
<evidence type="ECO:0000256" key="1">
    <source>
        <dbReference type="SAM" id="MobiDB-lite"/>
    </source>
</evidence>
<proteinExistence type="predicted"/>
<feature type="compositionally biased region" description="Polar residues" evidence="1">
    <location>
        <begin position="1"/>
        <end position="12"/>
    </location>
</feature>
<keyword evidence="3" id="KW-1185">Reference proteome</keyword>
<dbReference type="RefSeq" id="WP_199325616.1">
    <property type="nucleotide sequence ID" value="NZ_JAMPKX010000002.1"/>
</dbReference>
<sequence length="189" mass="20442">MNINERNNQIPNPNHDRDPKLTTEHKPDPDSNPDPITGEHGARPVGTGVGAASAGAVGTAVGVIVGGPIGGAVGAVVGSVAGGLLGKGVAETLDPTVEDEYWRHNYATRPYVEVDHSYEDYSPAYRVGYEGYSTYSKQGMSYQDAEPHLRQSYEQHGTHRIGWDKARHASQDAWHRREHSVSDNGTTIK</sequence>
<organism evidence="2 3">
    <name type="scientific">Leptolyngbya subtilissima DQ-A4</name>
    <dbReference type="NCBI Taxonomy" id="2933933"/>
    <lineage>
        <taxon>Bacteria</taxon>
        <taxon>Bacillati</taxon>
        <taxon>Cyanobacteriota</taxon>
        <taxon>Cyanophyceae</taxon>
        <taxon>Leptolyngbyales</taxon>
        <taxon>Leptolyngbyaceae</taxon>
        <taxon>Leptolyngbya group</taxon>
        <taxon>Leptolyngbya</taxon>
    </lineage>
</organism>
<accession>A0ABV0K174</accession>
<protein>
    <recommendedName>
        <fullName evidence="4">Glycine zipper domain-containing protein</fullName>
    </recommendedName>
</protein>
<comment type="caution">
    <text evidence="2">The sequence shown here is derived from an EMBL/GenBank/DDBJ whole genome shotgun (WGS) entry which is preliminary data.</text>
</comment>
<reference evidence="2 3" key="1">
    <citation type="submission" date="2022-04" db="EMBL/GenBank/DDBJ databases">
        <title>Positive selection, recombination, and allopatry shape intraspecific diversity of widespread and dominant cyanobacteria.</title>
        <authorList>
            <person name="Wei J."/>
            <person name="Shu W."/>
            <person name="Hu C."/>
        </authorList>
    </citation>
    <scope>NUCLEOTIDE SEQUENCE [LARGE SCALE GENOMIC DNA]</scope>
    <source>
        <strain evidence="2 3">DQ-A4</strain>
    </source>
</reference>
<evidence type="ECO:0008006" key="4">
    <source>
        <dbReference type="Google" id="ProtNLM"/>
    </source>
</evidence>